<accession>A0A6M2BR14</accession>
<dbReference type="Pfam" id="PF13807">
    <property type="entry name" value="GNVR"/>
    <property type="match status" value="1"/>
</dbReference>
<name>A0A6M2BR14_9GAMM</name>
<evidence type="ECO:0000256" key="7">
    <source>
        <dbReference type="ARBA" id="ARBA00022741"/>
    </source>
</evidence>
<sequence length="750" mass="81303">MTADRIPPIQPTANASDGAHDEIDLRQMFAVLWGGKFKLLLAVLITLALGALYLIAKAPVYETNGLVQVEQDNNSLSSSLGGSDLSALLGAPVQTEAEIEILQSRMVLNKVIDNLKLDIQAGPNYFPLIGRFIAQHRGTPGQIAPALLGMSRFAWSGELIDVSSFAVPPSLLDQSLTLVAGSKGAYTLLGLDGAPLLQGHVGETATAKLADGNVELFVKDLQAAAGTHFTVTHFARQDVLYDLSQALTIAEQTKDSGVIGITYDGKSPQAVTNVIREIEDAYLRQNVERRSAEAQQSLDFLQQQLPAIKAKVDAAQAGLNAYQMKQGSIDITKETDLVLQTAVDLGTQRLELEQKRQEALQRFTPNHPVIQGIDAQIREIDNRETDLKKRTEALPETQQEILSLMRDLEVNTGLYTALLNSAQQLQIAKAGTVGNVRIIDYPLAPIDPAKPKPVFVLAISLVVGLMFGVGYILIEKALFRGVSSPDEVEKALGLPTYAAIPFTPAQEKMSRGFRQSDKKSHILATAQPENVAIEALRSLRTSLQFALLESGNNIVMFSGPTQGLGKSFVSINLGAVLATSGKRVLVIDADLRRGYLHRYFGESAAPGLSDYIAGNADMASVIKKTAVDGLFLLTNGTTPPNPSELLLHEKFNQLLQNLSKNFDYVLIDTPPVLPVTDACIVGRVAGNVLLVLKEGEHSMNVIEETIRRMRNAGVNPRGILFNQVGVRGGGYGYYSSYSYAYKQEYSSTKR</sequence>
<dbReference type="PANTHER" id="PTHR32309:SF32">
    <property type="entry name" value="TYROSINE-PROTEIN KINASE ETK-RELATED"/>
    <property type="match status" value="1"/>
</dbReference>
<keyword evidence="12" id="KW-0829">Tyrosine-protein kinase</keyword>
<dbReference type="InterPro" id="IPR003856">
    <property type="entry name" value="LPS_length_determ_N"/>
</dbReference>
<dbReference type="SUPFAM" id="SSF52540">
    <property type="entry name" value="P-loop containing nucleoside triphosphate hydrolases"/>
    <property type="match status" value="1"/>
</dbReference>
<evidence type="ECO:0000259" key="16">
    <source>
        <dbReference type="Pfam" id="PF02706"/>
    </source>
</evidence>
<evidence type="ECO:0000256" key="2">
    <source>
        <dbReference type="ARBA" id="ARBA00008883"/>
    </source>
</evidence>
<evidence type="ECO:0000256" key="13">
    <source>
        <dbReference type="ARBA" id="ARBA00053015"/>
    </source>
</evidence>
<keyword evidence="20" id="KW-1185">Reference proteome</keyword>
<keyword evidence="11 15" id="KW-0472">Membrane</keyword>
<dbReference type="Pfam" id="PF13614">
    <property type="entry name" value="AAA_31"/>
    <property type="match status" value="1"/>
</dbReference>
<evidence type="ECO:0000313" key="20">
    <source>
        <dbReference type="Proteomes" id="UP000472676"/>
    </source>
</evidence>
<evidence type="ECO:0000256" key="15">
    <source>
        <dbReference type="SAM" id="Phobius"/>
    </source>
</evidence>
<dbReference type="FunFam" id="3.40.50.300:FF:000527">
    <property type="entry name" value="Tyrosine-protein kinase etk"/>
    <property type="match status" value="1"/>
</dbReference>
<protein>
    <submittedName>
        <fullName evidence="19">Polysaccharide biosynthesis tyrosine autokinase</fullName>
        <ecNumber evidence="19">2.7.10.2</ecNumber>
    </submittedName>
</protein>
<dbReference type="EMBL" id="JAAMOW010000003">
    <property type="protein sequence ID" value="NGY04523.1"/>
    <property type="molecule type" value="Genomic_DNA"/>
</dbReference>
<dbReference type="InterPro" id="IPR032807">
    <property type="entry name" value="GNVR"/>
</dbReference>
<dbReference type="EC" id="2.7.10.2" evidence="19"/>
<dbReference type="InterPro" id="IPR027417">
    <property type="entry name" value="P-loop_NTPase"/>
</dbReference>
<evidence type="ECO:0000256" key="6">
    <source>
        <dbReference type="ARBA" id="ARBA00022692"/>
    </source>
</evidence>
<evidence type="ECO:0000256" key="3">
    <source>
        <dbReference type="ARBA" id="ARBA00022475"/>
    </source>
</evidence>
<keyword evidence="14" id="KW-0175">Coiled coil</keyword>
<dbReference type="GO" id="GO:0042802">
    <property type="term" value="F:identical protein binding"/>
    <property type="evidence" value="ECO:0007669"/>
    <property type="project" value="UniProtKB-ARBA"/>
</dbReference>
<evidence type="ECO:0000256" key="9">
    <source>
        <dbReference type="ARBA" id="ARBA00022840"/>
    </source>
</evidence>
<dbReference type="NCBIfam" id="TIGR01007">
    <property type="entry name" value="eps_fam"/>
    <property type="match status" value="1"/>
</dbReference>
<dbReference type="Pfam" id="PF23607">
    <property type="entry name" value="WZC_N"/>
    <property type="match status" value="1"/>
</dbReference>
<dbReference type="PANTHER" id="PTHR32309">
    <property type="entry name" value="TYROSINE-PROTEIN KINASE"/>
    <property type="match status" value="1"/>
</dbReference>
<feature type="domain" description="Tyrosine-protein kinase G-rich" evidence="18">
    <location>
        <begin position="396"/>
        <end position="476"/>
    </location>
</feature>
<comment type="caution">
    <text evidence="19">The sequence shown here is derived from an EMBL/GenBank/DDBJ whole genome shotgun (WGS) entry which is preliminary data.</text>
</comment>
<evidence type="ECO:0000256" key="4">
    <source>
        <dbReference type="ARBA" id="ARBA00022519"/>
    </source>
</evidence>
<dbReference type="Proteomes" id="UP000472676">
    <property type="component" value="Unassembled WGS sequence"/>
</dbReference>
<reference evidence="19 20" key="1">
    <citation type="journal article" date="2014" name="Int. J. Syst. Evol. Microbiol.">
        <title>Solimonas terrae sp. nov., isolated from soil.</title>
        <authorList>
            <person name="Kim S.J."/>
            <person name="Moon J.Y."/>
            <person name="Weon H.Y."/>
            <person name="Ahn J.H."/>
            <person name="Chen W.M."/>
            <person name="Kwon S.W."/>
        </authorList>
    </citation>
    <scope>NUCLEOTIDE SEQUENCE [LARGE SCALE GENOMIC DNA]</scope>
    <source>
        <strain evidence="19 20">KIS83-12</strain>
    </source>
</reference>
<dbReference type="AlphaFoldDB" id="A0A6M2BR14"/>
<dbReference type="InterPro" id="IPR005702">
    <property type="entry name" value="Wzc-like_C"/>
</dbReference>
<dbReference type="GO" id="GO:0005524">
    <property type="term" value="F:ATP binding"/>
    <property type="evidence" value="ECO:0007669"/>
    <property type="project" value="UniProtKB-KW"/>
</dbReference>
<proteinExistence type="inferred from homology"/>
<keyword evidence="8 19" id="KW-0418">Kinase</keyword>
<keyword evidence="3" id="KW-1003">Cell membrane</keyword>
<evidence type="ECO:0000256" key="8">
    <source>
        <dbReference type="ARBA" id="ARBA00022777"/>
    </source>
</evidence>
<evidence type="ECO:0000256" key="1">
    <source>
        <dbReference type="ARBA" id="ARBA00004429"/>
    </source>
</evidence>
<comment type="subcellular location">
    <subcellularLocation>
        <location evidence="1">Cell inner membrane</location>
        <topology evidence="1">Multi-pass membrane protein</topology>
    </subcellularLocation>
</comment>
<keyword evidence="4" id="KW-0997">Cell inner membrane</keyword>
<dbReference type="RefSeq" id="WP_166254067.1">
    <property type="nucleotide sequence ID" value="NZ_JAAMOW010000003.1"/>
</dbReference>
<evidence type="ECO:0000259" key="17">
    <source>
        <dbReference type="Pfam" id="PF13614"/>
    </source>
</evidence>
<keyword evidence="7" id="KW-0547">Nucleotide-binding</keyword>
<feature type="domain" description="AAA" evidence="17">
    <location>
        <begin position="562"/>
        <end position="708"/>
    </location>
</feature>
<dbReference type="GO" id="GO:0005886">
    <property type="term" value="C:plasma membrane"/>
    <property type="evidence" value="ECO:0007669"/>
    <property type="project" value="UniProtKB-SubCell"/>
</dbReference>
<evidence type="ECO:0000313" key="19">
    <source>
        <dbReference type="EMBL" id="NGY04523.1"/>
    </source>
</evidence>
<organism evidence="19 20">
    <name type="scientific">Solimonas terrae</name>
    <dbReference type="NCBI Taxonomy" id="1396819"/>
    <lineage>
        <taxon>Bacteria</taxon>
        <taxon>Pseudomonadati</taxon>
        <taxon>Pseudomonadota</taxon>
        <taxon>Gammaproteobacteria</taxon>
        <taxon>Nevskiales</taxon>
        <taxon>Nevskiaceae</taxon>
        <taxon>Solimonas</taxon>
    </lineage>
</organism>
<keyword evidence="6 15" id="KW-0812">Transmembrane</keyword>
<keyword evidence="10 15" id="KW-1133">Transmembrane helix</keyword>
<comment type="catalytic activity">
    <reaction evidence="13">
        <text>L-tyrosyl-[protein] + ATP = O-phospho-L-tyrosyl-[protein] + ADP + H(+)</text>
        <dbReference type="Rhea" id="RHEA:10596"/>
        <dbReference type="Rhea" id="RHEA-COMP:10136"/>
        <dbReference type="Rhea" id="RHEA-COMP:20101"/>
        <dbReference type="ChEBI" id="CHEBI:15378"/>
        <dbReference type="ChEBI" id="CHEBI:30616"/>
        <dbReference type="ChEBI" id="CHEBI:46858"/>
        <dbReference type="ChEBI" id="CHEBI:61978"/>
        <dbReference type="ChEBI" id="CHEBI:456216"/>
    </reaction>
</comment>
<dbReference type="InterPro" id="IPR050445">
    <property type="entry name" value="Bact_polysacc_biosynth/exp"/>
</dbReference>
<feature type="domain" description="Polysaccharide chain length determinant N-terminal" evidence="16">
    <location>
        <begin position="21"/>
        <end position="115"/>
    </location>
</feature>
<dbReference type="CDD" id="cd05387">
    <property type="entry name" value="BY-kinase"/>
    <property type="match status" value="1"/>
</dbReference>
<keyword evidence="9" id="KW-0067">ATP-binding</keyword>
<dbReference type="InterPro" id="IPR025669">
    <property type="entry name" value="AAA_dom"/>
</dbReference>
<evidence type="ECO:0000256" key="10">
    <source>
        <dbReference type="ARBA" id="ARBA00022989"/>
    </source>
</evidence>
<feature type="transmembrane region" description="Helical" evidence="15">
    <location>
        <begin position="37"/>
        <end position="56"/>
    </location>
</feature>
<evidence type="ECO:0000256" key="11">
    <source>
        <dbReference type="ARBA" id="ARBA00023136"/>
    </source>
</evidence>
<dbReference type="GO" id="GO:0004715">
    <property type="term" value="F:non-membrane spanning protein tyrosine kinase activity"/>
    <property type="evidence" value="ECO:0007669"/>
    <property type="project" value="UniProtKB-EC"/>
</dbReference>
<keyword evidence="5 19" id="KW-0808">Transferase</keyword>
<dbReference type="Gene3D" id="3.40.50.300">
    <property type="entry name" value="P-loop containing nucleotide triphosphate hydrolases"/>
    <property type="match status" value="1"/>
</dbReference>
<gene>
    <name evidence="19" type="ORF">G7Y85_07100</name>
</gene>
<evidence type="ECO:0000256" key="12">
    <source>
        <dbReference type="ARBA" id="ARBA00023137"/>
    </source>
</evidence>
<feature type="transmembrane region" description="Helical" evidence="15">
    <location>
        <begin position="454"/>
        <end position="474"/>
    </location>
</feature>
<evidence type="ECO:0000256" key="14">
    <source>
        <dbReference type="SAM" id="Coils"/>
    </source>
</evidence>
<evidence type="ECO:0000256" key="5">
    <source>
        <dbReference type="ARBA" id="ARBA00022679"/>
    </source>
</evidence>
<dbReference type="Pfam" id="PF02706">
    <property type="entry name" value="Wzz"/>
    <property type="match status" value="1"/>
</dbReference>
<feature type="coiled-coil region" evidence="14">
    <location>
        <begin position="275"/>
        <end position="304"/>
    </location>
</feature>
<evidence type="ECO:0000259" key="18">
    <source>
        <dbReference type="Pfam" id="PF13807"/>
    </source>
</evidence>
<comment type="similarity">
    <text evidence="2">Belongs to the etk/wzc family.</text>
</comment>